<keyword evidence="1" id="KW-0472">Membrane</keyword>
<dbReference type="PANTHER" id="PTHR33784">
    <property type="entry name" value="OS05G0482100 PROTEIN"/>
    <property type="match status" value="1"/>
</dbReference>
<keyword evidence="1" id="KW-0812">Transmembrane</keyword>
<dbReference type="EMBL" id="QGKX02000004">
    <property type="protein sequence ID" value="KAF3601987.1"/>
    <property type="molecule type" value="Genomic_DNA"/>
</dbReference>
<gene>
    <name evidence="2" type="ORF">F2Q69_00036284</name>
</gene>
<comment type="caution">
    <text evidence="2">The sequence shown here is derived from an EMBL/GenBank/DDBJ whole genome shotgun (WGS) entry which is preliminary data.</text>
</comment>
<evidence type="ECO:0000313" key="3">
    <source>
        <dbReference type="Proteomes" id="UP000712600"/>
    </source>
</evidence>
<evidence type="ECO:0000313" key="2">
    <source>
        <dbReference type="EMBL" id="KAF3601987.1"/>
    </source>
</evidence>
<dbReference type="Proteomes" id="UP000712600">
    <property type="component" value="Unassembled WGS sequence"/>
</dbReference>
<sequence length="199" mass="22698">MLYFPIQALPEETQALVVERVEGNTFGDHYRLRATYISMKALSERRRVYHFSDVLNFPWGVSMPPNMLETCFEEGNFSTLYMRGVQLFYTFDLKDEGLAYIKRSADGGRDFLVRIGKAVRDQQWGWVAAALLTGIQIGFYGIFRRSRARTCATAAFVSRRPANPSLPNLPDEIMSKIIELVGEESSWYLGAFMRAGKRG</sequence>
<protein>
    <recommendedName>
        <fullName evidence="4">F-box domain-containing protein</fullName>
    </recommendedName>
</protein>
<keyword evidence="1" id="KW-1133">Transmembrane helix</keyword>
<organism evidence="2 3">
    <name type="scientific">Brassica cretica</name>
    <name type="common">Mustard</name>
    <dbReference type="NCBI Taxonomy" id="69181"/>
    <lineage>
        <taxon>Eukaryota</taxon>
        <taxon>Viridiplantae</taxon>
        <taxon>Streptophyta</taxon>
        <taxon>Embryophyta</taxon>
        <taxon>Tracheophyta</taxon>
        <taxon>Spermatophyta</taxon>
        <taxon>Magnoliopsida</taxon>
        <taxon>eudicotyledons</taxon>
        <taxon>Gunneridae</taxon>
        <taxon>Pentapetalae</taxon>
        <taxon>rosids</taxon>
        <taxon>malvids</taxon>
        <taxon>Brassicales</taxon>
        <taxon>Brassicaceae</taxon>
        <taxon>Brassiceae</taxon>
        <taxon>Brassica</taxon>
    </lineage>
</organism>
<evidence type="ECO:0000256" key="1">
    <source>
        <dbReference type="SAM" id="Phobius"/>
    </source>
</evidence>
<dbReference type="PANTHER" id="PTHR33784:SF10">
    <property type="entry name" value="F-BOX PROTEIN"/>
    <property type="match status" value="1"/>
</dbReference>
<evidence type="ECO:0008006" key="4">
    <source>
        <dbReference type="Google" id="ProtNLM"/>
    </source>
</evidence>
<dbReference type="InterPro" id="IPR040338">
    <property type="entry name" value="At1g67623-like"/>
</dbReference>
<feature type="transmembrane region" description="Helical" evidence="1">
    <location>
        <begin position="124"/>
        <end position="143"/>
    </location>
</feature>
<dbReference type="AlphaFoldDB" id="A0A8S9SME8"/>
<proteinExistence type="predicted"/>
<accession>A0A8S9SME8</accession>
<name>A0A8S9SME8_BRACR</name>
<reference evidence="2" key="1">
    <citation type="submission" date="2019-12" db="EMBL/GenBank/DDBJ databases">
        <title>Genome sequencing and annotation of Brassica cretica.</title>
        <authorList>
            <person name="Studholme D.J."/>
            <person name="Sarris P."/>
        </authorList>
    </citation>
    <scope>NUCLEOTIDE SEQUENCE</scope>
    <source>
        <strain evidence="2">PFS-109/04</strain>
        <tissue evidence="2">Leaf</tissue>
    </source>
</reference>